<keyword evidence="1" id="KW-0812">Transmembrane</keyword>
<dbReference type="STRING" id="303541.JF72_00270"/>
<evidence type="ECO:0000313" key="2">
    <source>
        <dbReference type="EMBL" id="KJY62686.1"/>
    </source>
</evidence>
<evidence type="ECO:0000313" key="3">
    <source>
        <dbReference type="Proteomes" id="UP000033682"/>
    </source>
</evidence>
<proteinExistence type="predicted"/>
<accession>A0A0F4LYQ0</accession>
<keyword evidence="1" id="KW-1133">Transmembrane helix</keyword>
<dbReference type="Proteomes" id="UP000033682">
    <property type="component" value="Unassembled WGS sequence"/>
</dbReference>
<organism evidence="2 3">
    <name type="scientific">Lactobacillus apis</name>
    <dbReference type="NCBI Taxonomy" id="303541"/>
    <lineage>
        <taxon>Bacteria</taxon>
        <taxon>Bacillati</taxon>
        <taxon>Bacillota</taxon>
        <taxon>Bacilli</taxon>
        <taxon>Lactobacillales</taxon>
        <taxon>Lactobacillaceae</taxon>
        <taxon>Lactobacillus</taxon>
    </lineage>
</organism>
<name>A0A0F4LYQ0_9LACO</name>
<reference evidence="2 3" key="1">
    <citation type="submission" date="2015-01" db="EMBL/GenBank/DDBJ databases">
        <title>Comparative genomics of the lactic acid bacteria isolated from the honey bee gut.</title>
        <authorList>
            <person name="Ellegaard K.M."/>
            <person name="Tamarit D."/>
            <person name="Javelind E."/>
            <person name="Olofsson T."/>
            <person name="Andersson S.G."/>
            <person name="Vasquez A."/>
        </authorList>
    </citation>
    <scope>NUCLEOTIDE SEQUENCE [LARGE SCALE GENOMIC DNA]</scope>
    <source>
        <strain evidence="2 3">Hma11</strain>
    </source>
</reference>
<evidence type="ECO:0000256" key="1">
    <source>
        <dbReference type="SAM" id="Phobius"/>
    </source>
</evidence>
<dbReference type="AlphaFoldDB" id="A0A0F4LYQ0"/>
<gene>
    <name evidence="2" type="ORF">JF72_00270</name>
</gene>
<comment type="caution">
    <text evidence="2">The sequence shown here is derived from an EMBL/GenBank/DDBJ whole genome shotgun (WGS) entry which is preliminary data.</text>
</comment>
<dbReference type="EMBL" id="JXLG01000001">
    <property type="protein sequence ID" value="KJY62686.1"/>
    <property type="molecule type" value="Genomic_DNA"/>
</dbReference>
<keyword evidence="1" id="KW-0472">Membrane</keyword>
<protein>
    <submittedName>
        <fullName evidence="2">Uncharacterized protein</fullName>
    </submittedName>
</protein>
<feature type="transmembrane region" description="Helical" evidence="1">
    <location>
        <begin position="58"/>
        <end position="80"/>
    </location>
</feature>
<dbReference type="PATRIC" id="fig|303541.3.peg.165"/>
<dbReference type="HOGENOM" id="CLU_186073_0_0_9"/>
<keyword evidence="3" id="KW-1185">Reference proteome</keyword>
<sequence length="86" mass="10045">MSYYKAFSTGSCIYLVIFMIDYVVELFSINSSGTTNTVLGLEIITKMNNNSLNTTFSLTWKVLILYLAFILLFMSFFYFFKKIKNR</sequence>
<feature type="transmembrane region" description="Helical" evidence="1">
    <location>
        <begin position="12"/>
        <end position="29"/>
    </location>
</feature>